<organism evidence="2 3">
    <name type="scientific">Amphibalanus amphitrite</name>
    <name type="common">Striped barnacle</name>
    <name type="synonym">Balanus amphitrite</name>
    <dbReference type="NCBI Taxonomy" id="1232801"/>
    <lineage>
        <taxon>Eukaryota</taxon>
        <taxon>Metazoa</taxon>
        <taxon>Ecdysozoa</taxon>
        <taxon>Arthropoda</taxon>
        <taxon>Crustacea</taxon>
        <taxon>Multicrustacea</taxon>
        <taxon>Cirripedia</taxon>
        <taxon>Thoracica</taxon>
        <taxon>Thoracicalcarea</taxon>
        <taxon>Balanomorpha</taxon>
        <taxon>Balanoidea</taxon>
        <taxon>Balanidae</taxon>
        <taxon>Amphibalaninae</taxon>
        <taxon>Amphibalanus</taxon>
    </lineage>
</organism>
<dbReference type="InterPro" id="IPR053231">
    <property type="entry name" value="GPCR_LN-TM7"/>
</dbReference>
<dbReference type="PANTHER" id="PTHR45902">
    <property type="entry name" value="LATROPHILIN RECEPTOR-LIKE PROTEIN A"/>
    <property type="match status" value="1"/>
</dbReference>
<feature type="compositionally biased region" description="Acidic residues" evidence="1">
    <location>
        <begin position="151"/>
        <end position="166"/>
    </location>
</feature>
<feature type="compositionally biased region" description="Acidic residues" evidence="1">
    <location>
        <begin position="513"/>
        <end position="526"/>
    </location>
</feature>
<proteinExistence type="predicted"/>
<dbReference type="Proteomes" id="UP000440578">
    <property type="component" value="Unassembled WGS sequence"/>
</dbReference>
<reference evidence="2 3" key="1">
    <citation type="submission" date="2019-07" db="EMBL/GenBank/DDBJ databases">
        <title>Draft genome assembly of a fouling barnacle, Amphibalanus amphitrite (Darwin, 1854): The first reference genome for Thecostraca.</title>
        <authorList>
            <person name="Kim W."/>
        </authorList>
    </citation>
    <scope>NUCLEOTIDE SEQUENCE [LARGE SCALE GENOMIC DNA]</scope>
    <source>
        <strain evidence="2">SNU_AA5</strain>
        <tissue evidence="2">Soma without cirri and trophi</tissue>
    </source>
</reference>
<comment type="caution">
    <text evidence="2">The sequence shown here is derived from an EMBL/GenBank/DDBJ whole genome shotgun (WGS) entry which is preliminary data.</text>
</comment>
<evidence type="ECO:0000313" key="3">
    <source>
        <dbReference type="Proteomes" id="UP000440578"/>
    </source>
</evidence>
<keyword evidence="3" id="KW-1185">Reference proteome</keyword>
<dbReference type="AlphaFoldDB" id="A0A6A4WCH8"/>
<feature type="region of interest" description="Disordered" evidence="1">
    <location>
        <begin position="124"/>
        <end position="181"/>
    </location>
</feature>
<protein>
    <recommendedName>
        <fullName evidence="4">SMB domain-containing protein</fullName>
    </recommendedName>
</protein>
<dbReference type="EMBL" id="VIIS01001159">
    <property type="protein sequence ID" value="KAF0301504.1"/>
    <property type="molecule type" value="Genomic_DNA"/>
</dbReference>
<accession>A0A6A4WCH8</accession>
<name>A0A6A4WCH8_AMPAM</name>
<feature type="region of interest" description="Disordered" evidence="1">
    <location>
        <begin position="495"/>
        <end position="526"/>
    </location>
</feature>
<feature type="compositionally biased region" description="Acidic residues" evidence="1">
    <location>
        <begin position="421"/>
        <end position="437"/>
    </location>
</feature>
<feature type="compositionally biased region" description="Polar residues" evidence="1">
    <location>
        <begin position="172"/>
        <end position="181"/>
    </location>
</feature>
<evidence type="ECO:0008006" key="4">
    <source>
        <dbReference type="Google" id="ProtNLM"/>
    </source>
</evidence>
<gene>
    <name evidence="2" type="ORF">FJT64_003127</name>
</gene>
<feature type="region of interest" description="Disordered" evidence="1">
    <location>
        <begin position="34"/>
        <end position="63"/>
    </location>
</feature>
<dbReference type="PANTHER" id="PTHR45902:SF4">
    <property type="entry name" value="G-PROTEIN COUPLED RECEPTORS FAMILY 2 PROFILE 2 DOMAIN-CONTAINING PROTEIN"/>
    <property type="match status" value="1"/>
</dbReference>
<feature type="compositionally biased region" description="Acidic residues" evidence="1">
    <location>
        <begin position="124"/>
        <end position="139"/>
    </location>
</feature>
<sequence length="526" mass="58495">MPCACYVHNAPECDFANHGLGIRTSLMIITVAQRTAEPQEEEQEEEEREDTSTSRVAGRRITEQREDQVRNAFICPDHHSCSDEVWDRRDTRQSLSWSDRGCFCDAECRRYGDCCRDADALKDEEEEGEDTGGENEEAGTETPLRLTAVGEDTEEGKEQEEEEEELECRSAPTLSSLGSTSADEENWYMMSACPREFDRYDNKVRCEVPSSASEDPLSALPVTSVTSNTTYSSLYCAMCHNDTADIAFWQLALRCPDIKANEPTQRQLLDRLRRTRTGWGLELDSGRRLHCELIARPPTTVRARPCRAPRNHCPRSSPLHEACGNHTAVVYVAGQAFRNVYCAQCAGARPAQVTCSAPCASPQRPADIGGLRMRLTIAPGEDERCGETEIRDPFSRRCRSVICSRPGYDVVDGECVRTARDEDEVEDDREDREDGEEPGQLTDPEDNFLPAEGLLDTENAIEVELEEALAQAAAVEGEDQEEEAPEVELAELLAAEATTEAEDEQQGSGEAAEAVEDEDEEKETDA</sequence>
<evidence type="ECO:0000313" key="2">
    <source>
        <dbReference type="EMBL" id="KAF0301504.1"/>
    </source>
</evidence>
<feature type="region of interest" description="Disordered" evidence="1">
    <location>
        <begin position="418"/>
        <end position="458"/>
    </location>
</feature>
<evidence type="ECO:0000256" key="1">
    <source>
        <dbReference type="SAM" id="MobiDB-lite"/>
    </source>
</evidence>
<feature type="compositionally biased region" description="Acidic residues" evidence="1">
    <location>
        <begin position="38"/>
        <end position="49"/>
    </location>
</feature>
<dbReference type="OrthoDB" id="6134459at2759"/>